<comment type="caution">
    <text evidence="1">The sequence shown here is derived from an EMBL/GenBank/DDBJ whole genome shotgun (WGS) entry which is preliminary data.</text>
</comment>
<accession>A0ABX0KDU9</accession>
<keyword evidence="2" id="KW-1185">Reference proteome</keyword>
<protein>
    <submittedName>
        <fullName evidence="1">Uncharacterized protein</fullName>
    </submittedName>
</protein>
<organism evidence="1 2">
    <name type="scientific">Acetobacter fallax</name>
    <dbReference type="NCBI Taxonomy" id="1737473"/>
    <lineage>
        <taxon>Bacteria</taxon>
        <taxon>Pseudomonadati</taxon>
        <taxon>Pseudomonadota</taxon>
        <taxon>Alphaproteobacteria</taxon>
        <taxon>Acetobacterales</taxon>
        <taxon>Acetobacteraceae</taxon>
        <taxon>Acetobacter</taxon>
    </lineage>
</organism>
<dbReference type="EMBL" id="WOSW01000024">
    <property type="protein sequence ID" value="NHO33266.1"/>
    <property type="molecule type" value="Genomic_DNA"/>
</dbReference>
<name>A0ABX0KDU9_9PROT</name>
<dbReference type="Proteomes" id="UP000615326">
    <property type="component" value="Unassembled WGS sequence"/>
</dbReference>
<reference evidence="1 2" key="1">
    <citation type="journal article" date="2020" name="Int. J. Syst. Evol. Microbiol.">
        <title>Novel acetic acid bacteria from cider fermentations: Acetobacter conturbans sp. nov. and Acetobacter fallax sp. nov.</title>
        <authorList>
            <person name="Sombolestani A.S."/>
            <person name="Cleenwerck I."/>
            <person name="Cnockaert M."/>
            <person name="Borremans W."/>
            <person name="Wieme A.D."/>
            <person name="De Vuyst L."/>
            <person name="Vandamme P."/>
        </authorList>
    </citation>
    <scope>NUCLEOTIDE SEQUENCE [LARGE SCALE GENOMIC DNA]</scope>
    <source>
        <strain evidence="1 2">LMG 1637</strain>
    </source>
</reference>
<proteinExistence type="predicted"/>
<gene>
    <name evidence="1" type="ORF">GOB84_11975</name>
</gene>
<evidence type="ECO:0000313" key="1">
    <source>
        <dbReference type="EMBL" id="NHO33266.1"/>
    </source>
</evidence>
<sequence length="59" mass="6702">MRQSRQAKLRHRDIKEWRRVRAWCHISSPALQTLASAITASRFAAALFFVKGQTYGLGG</sequence>
<evidence type="ECO:0000313" key="2">
    <source>
        <dbReference type="Proteomes" id="UP000615326"/>
    </source>
</evidence>